<gene>
    <name evidence="1" type="ORF">OEV98_15500</name>
</gene>
<accession>A0AAE3LNP8</accession>
<dbReference type="AlphaFoldDB" id="A0AAE3LNP8"/>
<dbReference type="Proteomes" id="UP001209318">
    <property type="component" value="Unassembled WGS sequence"/>
</dbReference>
<evidence type="ECO:0000313" key="1">
    <source>
        <dbReference type="EMBL" id="MCU9614950.1"/>
    </source>
</evidence>
<organism evidence="1 2">
    <name type="scientific">Perspicuibacillus lycopersici</name>
    <dbReference type="NCBI Taxonomy" id="1325689"/>
    <lineage>
        <taxon>Bacteria</taxon>
        <taxon>Bacillati</taxon>
        <taxon>Bacillota</taxon>
        <taxon>Bacilli</taxon>
        <taxon>Bacillales</taxon>
        <taxon>Bacillaceae</taxon>
        <taxon>Perspicuibacillus</taxon>
    </lineage>
</organism>
<sequence>MSNNRVVTISKDTKISTSGFKVVEVNVSNPVDHLYAVCTPIKMK</sequence>
<dbReference type="RefSeq" id="WP_263074268.1">
    <property type="nucleotide sequence ID" value="NZ_JAOUSF010000005.1"/>
</dbReference>
<dbReference type="EMBL" id="JAOUSF010000005">
    <property type="protein sequence ID" value="MCU9614950.1"/>
    <property type="molecule type" value="Genomic_DNA"/>
</dbReference>
<name>A0AAE3LNP8_9BACI</name>
<protein>
    <submittedName>
        <fullName evidence="1">Uncharacterized protein</fullName>
    </submittedName>
</protein>
<reference evidence="1" key="1">
    <citation type="submission" date="2022-10" db="EMBL/GenBank/DDBJ databases">
        <title>Description of Fervidibacillus gen. nov. in the family Fervidibacillaceae fam. nov. with two species, Fervidibacillus albus sp. nov., and Fervidibacillus halotolerans sp. nov., isolated from tidal flat sediments.</title>
        <authorList>
            <person name="Kwon K.K."/>
            <person name="Yang S.-H."/>
        </authorList>
    </citation>
    <scope>NUCLEOTIDE SEQUENCE</scope>
    <source>
        <strain evidence="1">JCM 19140</strain>
    </source>
</reference>
<evidence type="ECO:0000313" key="2">
    <source>
        <dbReference type="Proteomes" id="UP001209318"/>
    </source>
</evidence>
<comment type="caution">
    <text evidence="1">The sequence shown here is derived from an EMBL/GenBank/DDBJ whole genome shotgun (WGS) entry which is preliminary data.</text>
</comment>
<proteinExistence type="predicted"/>
<keyword evidence="2" id="KW-1185">Reference proteome</keyword>